<name>A0A1X7HB27_TRICW</name>
<organism evidence="1 2">
    <name type="scientific">Trinickia caryophylli</name>
    <name type="common">Paraburkholderia caryophylli</name>
    <dbReference type="NCBI Taxonomy" id="28094"/>
    <lineage>
        <taxon>Bacteria</taxon>
        <taxon>Pseudomonadati</taxon>
        <taxon>Pseudomonadota</taxon>
        <taxon>Betaproteobacteria</taxon>
        <taxon>Burkholderiales</taxon>
        <taxon>Burkholderiaceae</taxon>
        <taxon>Trinickia</taxon>
    </lineage>
</organism>
<evidence type="ECO:0000313" key="1">
    <source>
        <dbReference type="EMBL" id="SMF83108.1"/>
    </source>
</evidence>
<dbReference type="GeneID" id="95553130"/>
<protein>
    <submittedName>
        <fullName evidence="1">Uncharacterized protein</fullName>
    </submittedName>
</protein>
<evidence type="ECO:0000313" key="2">
    <source>
        <dbReference type="Proteomes" id="UP000192911"/>
    </source>
</evidence>
<sequence>MPLQPFHRFTPPDMTLYNLPERSAAQQVGTEVIVSSLDAVRDPLYPFEDIPKSHPDAVEQRNRIREQKRRDVSHYRTSRSRWWEVAHFERVEEDLEKKIVVTAGSEIELTSESKSTLTAKLGFELGYPDIAKITGEIEAGLELTDTGSFKRTESRTIELNQKLRGGYLYFFWQTLEAIRLERRRFGMTSYELVSEVIARSPEVVPVRVQFREADAPAATE</sequence>
<dbReference type="STRING" id="28094.SAMN06295900_12914"/>
<reference evidence="2" key="1">
    <citation type="submission" date="2017-04" db="EMBL/GenBank/DDBJ databases">
        <authorList>
            <person name="Varghese N."/>
            <person name="Submissions S."/>
        </authorList>
    </citation>
    <scope>NUCLEOTIDE SEQUENCE [LARGE SCALE GENOMIC DNA]</scope>
    <source>
        <strain evidence="2">Ballard 720</strain>
    </source>
</reference>
<dbReference type="RefSeq" id="WP_139831241.1">
    <property type="nucleotide sequence ID" value="NZ_BSQD01000007.1"/>
</dbReference>
<keyword evidence="2" id="KW-1185">Reference proteome</keyword>
<dbReference type="EMBL" id="FXAH01000029">
    <property type="protein sequence ID" value="SMF83108.1"/>
    <property type="molecule type" value="Genomic_DNA"/>
</dbReference>
<accession>A0A1X7HB27</accession>
<dbReference type="Proteomes" id="UP000192911">
    <property type="component" value="Unassembled WGS sequence"/>
</dbReference>
<dbReference type="AlphaFoldDB" id="A0A1X7HB27"/>
<proteinExistence type="predicted"/>
<gene>
    <name evidence="1" type="ORF">SAMN06295900_12914</name>
</gene>